<keyword evidence="4 11" id="KW-0150">Chloroplast</keyword>
<dbReference type="Gramene" id="Pp3c18_15010V3.3">
    <property type="protein sequence ID" value="Pp3c18_15010V3.3"/>
    <property type="gene ID" value="Pp3c18_15010"/>
</dbReference>
<dbReference type="InterPro" id="IPR049427">
    <property type="entry name" value="Acyl-ACP_TE_C"/>
</dbReference>
<proteinExistence type="inferred from homology"/>
<keyword evidence="8" id="KW-0809">Transit peptide</keyword>
<evidence type="ECO:0000256" key="2">
    <source>
        <dbReference type="ARBA" id="ARBA00006500"/>
    </source>
</evidence>
<dbReference type="EC" id="3.1.2.-" evidence="11"/>
<dbReference type="PANTHER" id="PTHR31727:SF5">
    <property type="entry name" value="ACYL-[ACYL-CARRIER-PROTEIN] HYDROLASE"/>
    <property type="match status" value="1"/>
</dbReference>
<evidence type="ECO:0000259" key="12">
    <source>
        <dbReference type="Pfam" id="PF01643"/>
    </source>
</evidence>
<evidence type="ECO:0000259" key="13">
    <source>
        <dbReference type="Pfam" id="PF20791"/>
    </source>
</evidence>
<dbReference type="FunCoup" id="A0A2K1J164">
    <property type="interactions" value="370"/>
</dbReference>
<feature type="domain" description="Acyl-ACP thioesterase-like C-terminal" evidence="13">
    <location>
        <begin position="331"/>
        <end position="425"/>
    </location>
</feature>
<feature type="domain" description="Acyl-ACP thioesterase N-terminal hotdog" evidence="12">
    <location>
        <begin position="168"/>
        <end position="302"/>
    </location>
</feature>
<dbReference type="STRING" id="3218.A0A2K1J164"/>
<dbReference type="GO" id="GO:0009507">
    <property type="term" value="C:chloroplast"/>
    <property type="evidence" value="ECO:0007669"/>
    <property type="project" value="UniProtKB-SubCell"/>
</dbReference>
<comment type="function">
    <text evidence="11">Plays an essential role in chain termination during de novo fatty acid synthesis.</text>
</comment>
<evidence type="ECO:0000256" key="1">
    <source>
        <dbReference type="ARBA" id="ARBA00004229"/>
    </source>
</evidence>
<dbReference type="GO" id="GO:0000036">
    <property type="term" value="F:acyl carrier activity"/>
    <property type="evidence" value="ECO:0000318"/>
    <property type="project" value="GO_Central"/>
</dbReference>
<dbReference type="InterPro" id="IPR002864">
    <property type="entry name" value="Acyl-ACP_thioesterase_NHD"/>
</dbReference>
<dbReference type="Proteomes" id="UP000006727">
    <property type="component" value="Chromosome 18"/>
</dbReference>
<evidence type="ECO:0000313" key="14">
    <source>
        <dbReference type="EMBL" id="PNR35267.1"/>
    </source>
</evidence>
<dbReference type="RefSeq" id="XP_024403015.1">
    <property type="nucleotide sequence ID" value="XM_024547247.2"/>
</dbReference>
<name>A0A2K1J164_PHYPA</name>
<evidence type="ECO:0000256" key="4">
    <source>
        <dbReference type="ARBA" id="ARBA00022528"/>
    </source>
</evidence>
<keyword evidence="6 11" id="KW-0378">Hydrolase</keyword>
<comment type="subcellular location">
    <subcellularLocation>
        <location evidence="1 11">Plastid</location>
        <location evidence="1 11">Chloroplast</location>
    </subcellularLocation>
</comment>
<dbReference type="GeneID" id="112295522"/>
<dbReference type="SUPFAM" id="SSF54637">
    <property type="entry name" value="Thioesterase/thiol ester dehydrase-isomerase"/>
    <property type="match status" value="2"/>
</dbReference>
<dbReference type="AlphaFoldDB" id="A0A2K1J164"/>
<keyword evidence="5 11" id="KW-0934">Plastid</keyword>
<dbReference type="Gramene" id="Pp3c18_15010V3.1">
    <property type="protein sequence ID" value="Pp3c18_15010V3.1"/>
    <property type="gene ID" value="Pp3c18_15010"/>
</dbReference>
<evidence type="ECO:0000256" key="7">
    <source>
        <dbReference type="ARBA" id="ARBA00022832"/>
    </source>
</evidence>
<evidence type="ECO:0000256" key="10">
    <source>
        <dbReference type="ARBA" id="ARBA00023160"/>
    </source>
</evidence>
<reference evidence="15" key="3">
    <citation type="submission" date="2020-12" db="UniProtKB">
        <authorList>
            <consortium name="EnsemblPlants"/>
        </authorList>
    </citation>
    <scope>IDENTIFICATION</scope>
</reference>
<accession>A0A2K1J164</accession>
<dbReference type="Pfam" id="PF01643">
    <property type="entry name" value="Acyl-ACP_TE"/>
    <property type="match status" value="1"/>
</dbReference>
<evidence type="ECO:0000256" key="3">
    <source>
        <dbReference type="ARBA" id="ARBA00022516"/>
    </source>
</evidence>
<keyword evidence="3 11" id="KW-0444">Lipid biosynthesis</keyword>
<dbReference type="EnsemblPlants" id="Pp3c18_15010V3.1">
    <property type="protein sequence ID" value="Pp3c18_15010V3.1"/>
    <property type="gene ID" value="Pp3c18_15010"/>
</dbReference>
<keyword evidence="16" id="KW-1185">Reference proteome</keyword>
<dbReference type="OrthoDB" id="618395at2759"/>
<dbReference type="CDD" id="cd00586">
    <property type="entry name" value="4HBT"/>
    <property type="match status" value="1"/>
</dbReference>
<dbReference type="PaxDb" id="3218-PP1S3_298V6.1"/>
<dbReference type="GO" id="GO:0016297">
    <property type="term" value="F:fatty acyl-[ACP] hydrolase activity"/>
    <property type="evidence" value="ECO:0000318"/>
    <property type="project" value="GO_Central"/>
</dbReference>
<dbReference type="EMBL" id="ABEU02000018">
    <property type="protein sequence ID" value="PNR35267.1"/>
    <property type="molecule type" value="Genomic_DNA"/>
</dbReference>
<keyword evidence="10 11" id="KW-0275">Fatty acid biosynthesis</keyword>
<dbReference type="KEGG" id="ppp:112295522"/>
<keyword evidence="9 11" id="KW-0443">Lipid metabolism</keyword>
<reference evidence="14 16" key="2">
    <citation type="journal article" date="2018" name="Plant J.">
        <title>The Physcomitrella patens chromosome-scale assembly reveals moss genome structure and evolution.</title>
        <authorList>
            <person name="Lang D."/>
            <person name="Ullrich K.K."/>
            <person name="Murat F."/>
            <person name="Fuchs J."/>
            <person name="Jenkins J."/>
            <person name="Haas F.B."/>
            <person name="Piednoel M."/>
            <person name="Gundlach H."/>
            <person name="Van Bel M."/>
            <person name="Meyberg R."/>
            <person name="Vives C."/>
            <person name="Morata J."/>
            <person name="Symeonidi A."/>
            <person name="Hiss M."/>
            <person name="Muchero W."/>
            <person name="Kamisugi Y."/>
            <person name="Saleh O."/>
            <person name="Blanc G."/>
            <person name="Decker E.L."/>
            <person name="van Gessel N."/>
            <person name="Grimwood J."/>
            <person name="Hayes R.D."/>
            <person name="Graham S.W."/>
            <person name="Gunter L.E."/>
            <person name="McDaniel S.F."/>
            <person name="Hoernstein S.N.W."/>
            <person name="Larsson A."/>
            <person name="Li F.W."/>
            <person name="Perroud P.F."/>
            <person name="Phillips J."/>
            <person name="Ranjan P."/>
            <person name="Rokshar D.S."/>
            <person name="Rothfels C.J."/>
            <person name="Schneider L."/>
            <person name="Shu S."/>
            <person name="Stevenson D.W."/>
            <person name="Thummler F."/>
            <person name="Tillich M."/>
            <person name="Villarreal Aguilar J.C."/>
            <person name="Widiez T."/>
            <person name="Wong G.K."/>
            <person name="Wymore A."/>
            <person name="Zhang Y."/>
            <person name="Zimmer A.D."/>
            <person name="Quatrano R.S."/>
            <person name="Mayer K.F.X."/>
            <person name="Goodstein D."/>
            <person name="Casacuberta J.M."/>
            <person name="Vandepoele K."/>
            <person name="Reski R."/>
            <person name="Cuming A.C."/>
            <person name="Tuskan G.A."/>
            <person name="Maumus F."/>
            <person name="Salse J."/>
            <person name="Schmutz J."/>
            <person name="Rensing S.A."/>
        </authorList>
    </citation>
    <scope>NUCLEOTIDE SEQUENCE [LARGE SCALE GENOMIC DNA]</scope>
    <source>
        <strain evidence="15 16">cv. Gransden 2004</strain>
    </source>
</reference>
<dbReference type="InterPro" id="IPR029069">
    <property type="entry name" value="HotDog_dom_sf"/>
</dbReference>
<evidence type="ECO:0000313" key="15">
    <source>
        <dbReference type="EnsemblPlants" id="Pp3c18_15010V3.1"/>
    </source>
</evidence>
<evidence type="ECO:0000313" key="16">
    <source>
        <dbReference type="Proteomes" id="UP000006727"/>
    </source>
</evidence>
<dbReference type="Pfam" id="PF20791">
    <property type="entry name" value="Acyl-ACP_TE_C"/>
    <property type="match status" value="1"/>
</dbReference>
<sequence length="479" mass="52833">MEMITGTGLVRTNFCGVDVGRSSPAISSSLCNHCESLTSTLRTPGACHALKSRLGYCFSSSFSVGDGQAPLKVSAGLNGATRDLNAAAATGNGAFTGGNRAEDVNEPLSNVVPRSLLEKDSEAFRAVLAAIASVALAAETQRRHEVFSGKTRVPVDALRQGRLVESRLVYRQTFVIRSYEIGADRTASIETMMNHFQETALNHVWMSGIAGDGFGATRAMSCRNLIWVVSRMQVHVEQYPAWGDAVEMDTWVAASGKNGMRRDWLVRDYKTGQILARATSTWVMMHRKTRKLSKMPEEVRTEISPYFLDRSAIKHESMLTQKIIRLDGNAEFVRSGLTPRRSDLDMNQHVNNVKYIGWMMESVPPTILDNYELVSMNLEYRRECGQSDVVQSMASLEPSTSGSLESNGMTNRARNGASNRAMHTFSHAAELPTITSQIKIADASVGFLQFVHLLRMESDGAEIVRGRTCWRPKNILLPS</sequence>
<keyword evidence="7 11" id="KW-0276">Fatty acid metabolism</keyword>
<evidence type="ECO:0000256" key="8">
    <source>
        <dbReference type="ARBA" id="ARBA00022946"/>
    </source>
</evidence>
<evidence type="ECO:0000256" key="11">
    <source>
        <dbReference type="RuleBase" id="RU363096"/>
    </source>
</evidence>
<evidence type="ECO:0000256" key="5">
    <source>
        <dbReference type="ARBA" id="ARBA00022640"/>
    </source>
</evidence>
<gene>
    <name evidence="15" type="primary">LOC112295522</name>
    <name evidence="14" type="ORF">PHYPA_023166</name>
</gene>
<dbReference type="Gramene" id="Pp3c18_15010V3.2">
    <property type="protein sequence ID" value="Pp3c18_15010V3.2"/>
    <property type="gene ID" value="Pp3c18_15010"/>
</dbReference>
<reference evidence="14 16" key="1">
    <citation type="journal article" date="2008" name="Science">
        <title>The Physcomitrella genome reveals evolutionary insights into the conquest of land by plants.</title>
        <authorList>
            <person name="Rensing S."/>
            <person name="Lang D."/>
            <person name="Zimmer A."/>
            <person name="Terry A."/>
            <person name="Salamov A."/>
            <person name="Shapiro H."/>
            <person name="Nishiyama T."/>
            <person name="Perroud P.-F."/>
            <person name="Lindquist E."/>
            <person name="Kamisugi Y."/>
            <person name="Tanahashi T."/>
            <person name="Sakakibara K."/>
            <person name="Fujita T."/>
            <person name="Oishi K."/>
            <person name="Shin-I T."/>
            <person name="Kuroki Y."/>
            <person name="Toyoda A."/>
            <person name="Suzuki Y."/>
            <person name="Hashimoto A."/>
            <person name="Yamaguchi K."/>
            <person name="Sugano A."/>
            <person name="Kohara Y."/>
            <person name="Fujiyama A."/>
            <person name="Anterola A."/>
            <person name="Aoki S."/>
            <person name="Ashton N."/>
            <person name="Barbazuk W.B."/>
            <person name="Barker E."/>
            <person name="Bennetzen J."/>
            <person name="Bezanilla M."/>
            <person name="Blankenship R."/>
            <person name="Cho S.H."/>
            <person name="Dutcher S."/>
            <person name="Estelle M."/>
            <person name="Fawcett J.A."/>
            <person name="Gundlach H."/>
            <person name="Hanada K."/>
            <person name="Heyl A."/>
            <person name="Hicks K.A."/>
            <person name="Hugh J."/>
            <person name="Lohr M."/>
            <person name="Mayer K."/>
            <person name="Melkozernov A."/>
            <person name="Murata T."/>
            <person name="Nelson D."/>
            <person name="Pils B."/>
            <person name="Prigge M."/>
            <person name="Reiss B."/>
            <person name="Renner T."/>
            <person name="Rombauts S."/>
            <person name="Rushton P."/>
            <person name="Sanderfoot A."/>
            <person name="Schween G."/>
            <person name="Shiu S.-H."/>
            <person name="Stueber K."/>
            <person name="Theodoulou F.L."/>
            <person name="Tu H."/>
            <person name="Van de Peer Y."/>
            <person name="Verrier P.J."/>
            <person name="Waters E."/>
            <person name="Wood A."/>
            <person name="Yang L."/>
            <person name="Cove D."/>
            <person name="Cuming A."/>
            <person name="Hasebe M."/>
            <person name="Lucas S."/>
            <person name="Mishler D.B."/>
            <person name="Reski R."/>
            <person name="Grigoriev I."/>
            <person name="Quatrano R.S."/>
            <person name="Boore J.L."/>
        </authorList>
    </citation>
    <scope>NUCLEOTIDE SEQUENCE [LARGE SCALE GENOMIC DNA]</scope>
    <source>
        <strain evidence="15 16">cv. Gransden 2004</strain>
    </source>
</reference>
<comment type="similarity">
    <text evidence="2 11">Belongs to the acyl-ACP thioesterase family.</text>
</comment>
<evidence type="ECO:0000256" key="9">
    <source>
        <dbReference type="ARBA" id="ARBA00023098"/>
    </source>
</evidence>
<dbReference type="Gene3D" id="3.10.129.10">
    <property type="entry name" value="Hotdog Thioesterase"/>
    <property type="match status" value="1"/>
</dbReference>
<dbReference type="EnsemblPlants" id="Pp3c18_15010V3.3">
    <property type="protein sequence ID" value="Pp3c18_15010V3.3"/>
    <property type="gene ID" value="Pp3c18_15010"/>
</dbReference>
<protein>
    <recommendedName>
        <fullName evidence="11">Acyl-[acyl-carrier-protein] hydrolase</fullName>
        <ecNumber evidence="11">3.1.2.-</ecNumber>
    </recommendedName>
</protein>
<evidence type="ECO:0000256" key="6">
    <source>
        <dbReference type="ARBA" id="ARBA00022801"/>
    </source>
</evidence>
<dbReference type="PANTHER" id="PTHR31727">
    <property type="entry name" value="OLEOYL-ACYL CARRIER PROTEIN THIOESTERASE 1, CHLOROPLASTIC"/>
    <property type="match status" value="1"/>
</dbReference>
<organism evidence="14">
    <name type="scientific">Physcomitrium patens</name>
    <name type="common">Spreading-leaved earth moss</name>
    <name type="synonym">Physcomitrella patens</name>
    <dbReference type="NCBI Taxonomy" id="3218"/>
    <lineage>
        <taxon>Eukaryota</taxon>
        <taxon>Viridiplantae</taxon>
        <taxon>Streptophyta</taxon>
        <taxon>Embryophyta</taxon>
        <taxon>Bryophyta</taxon>
        <taxon>Bryophytina</taxon>
        <taxon>Bryopsida</taxon>
        <taxon>Funariidae</taxon>
        <taxon>Funariales</taxon>
        <taxon>Funariaceae</taxon>
        <taxon>Physcomitrium</taxon>
    </lineage>
</organism>
<dbReference type="EnsemblPlants" id="Pp3c18_15010V3.2">
    <property type="protein sequence ID" value="Pp3c18_15010V3.2"/>
    <property type="gene ID" value="Pp3c18_15010"/>
</dbReference>
<dbReference type="InterPro" id="IPR045023">
    <property type="entry name" value="FATA/B"/>
</dbReference>